<keyword evidence="4 5" id="KW-0472">Membrane</keyword>
<keyword evidence="9" id="KW-1185">Reference proteome</keyword>
<sequence>MKNKTTAALLAFFLGGFGAHFFYLGKAGRGVLCILFFWTLIPAIIAFIDFIRFLTMSDYDFNVKYNNGLGNITPATVNISEELQKLNELKLNGILTEEEFAKRKEKMLQSY</sequence>
<protein>
    <submittedName>
        <fullName evidence="8">NINE protein</fullName>
    </submittedName>
</protein>
<dbReference type="EMBL" id="JBHUHV010000013">
    <property type="protein sequence ID" value="MFD2065954.1"/>
    <property type="molecule type" value="Genomic_DNA"/>
</dbReference>
<organism evidence="8 9">
    <name type="scientific">Pontibacter silvestris</name>
    <dbReference type="NCBI Taxonomy" id="2305183"/>
    <lineage>
        <taxon>Bacteria</taxon>
        <taxon>Pseudomonadati</taxon>
        <taxon>Bacteroidota</taxon>
        <taxon>Cytophagia</taxon>
        <taxon>Cytophagales</taxon>
        <taxon>Hymenobacteraceae</taxon>
        <taxon>Pontibacter</taxon>
    </lineage>
</organism>
<evidence type="ECO:0000313" key="9">
    <source>
        <dbReference type="Proteomes" id="UP001597369"/>
    </source>
</evidence>
<proteinExistence type="predicted"/>
<evidence type="ECO:0000313" key="8">
    <source>
        <dbReference type="EMBL" id="MFD2065954.1"/>
    </source>
</evidence>
<dbReference type="Pfam" id="PF09851">
    <property type="entry name" value="SHOCT"/>
    <property type="match status" value="1"/>
</dbReference>
<reference evidence="9" key="1">
    <citation type="journal article" date="2019" name="Int. J. Syst. Evol. Microbiol.">
        <title>The Global Catalogue of Microorganisms (GCM) 10K type strain sequencing project: providing services to taxonomists for standard genome sequencing and annotation.</title>
        <authorList>
            <consortium name="The Broad Institute Genomics Platform"/>
            <consortium name="The Broad Institute Genome Sequencing Center for Infectious Disease"/>
            <person name="Wu L."/>
            <person name="Ma J."/>
        </authorList>
    </citation>
    <scope>NUCLEOTIDE SEQUENCE [LARGE SCALE GENOMIC DNA]</scope>
    <source>
        <strain evidence="9">JCM 16545</strain>
    </source>
</reference>
<accession>A0ABW4WU62</accession>
<evidence type="ECO:0000256" key="4">
    <source>
        <dbReference type="ARBA" id="ARBA00023136"/>
    </source>
</evidence>
<keyword evidence="3 5" id="KW-1133">Transmembrane helix</keyword>
<keyword evidence="2 5" id="KW-0812">Transmembrane</keyword>
<evidence type="ECO:0000256" key="3">
    <source>
        <dbReference type="ARBA" id="ARBA00022989"/>
    </source>
</evidence>
<comment type="caution">
    <text evidence="8">The sequence shown here is derived from an EMBL/GenBank/DDBJ whole genome shotgun (WGS) entry which is preliminary data.</text>
</comment>
<dbReference type="Pfam" id="PF05154">
    <property type="entry name" value="TM2"/>
    <property type="match status" value="1"/>
</dbReference>
<feature type="transmembrane region" description="Helical" evidence="5">
    <location>
        <begin position="28"/>
        <end position="51"/>
    </location>
</feature>
<evidence type="ECO:0000256" key="2">
    <source>
        <dbReference type="ARBA" id="ARBA00022692"/>
    </source>
</evidence>
<evidence type="ECO:0000256" key="1">
    <source>
        <dbReference type="ARBA" id="ARBA00004141"/>
    </source>
</evidence>
<dbReference type="Proteomes" id="UP001597369">
    <property type="component" value="Unassembled WGS sequence"/>
</dbReference>
<evidence type="ECO:0000259" key="7">
    <source>
        <dbReference type="Pfam" id="PF09851"/>
    </source>
</evidence>
<gene>
    <name evidence="8" type="ORF">ACFSKU_03605</name>
</gene>
<comment type="subcellular location">
    <subcellularLocation>
        <location evidence="1">Membrane</location>
        <topology evidence="1">Multi-pass membrane protein</topology>
    </subcellularLocation>
</comment>
<evidence type="ECO:0000259" key="6">
    <source>
        <dbReference type="Pfam" id="PF05154"/>
    </source>
</evidence>
<dbReference type="RefSeq" id="WP_229962925.1">
    <property type="nucleotide sequence ID" value="NZ_JAJJWI010000038.1"/>
</dbReference>
<name>A0ABW4WU62_9BACT</name>
<feature type="domain" description="TM2" evidence="6">
    <location>
        <begin position="2"/>
        <end position="51"/>
    </location>
</feature>
<evidence type="ECO:0000256" key="5">
    <source>
        <dbReference type="SAM" id="Phobius"/>
    </source>
</evidence>
<feature type="domain" description="SHOCT" evidence="7">
    <location>
        <begin position="81"/>
        <end position="108"/>
    </location>
</feature>
<dbReference type="InterPro" id="IPR007829">
    <property type="entry name" value="TM2"/>
</dbReference>
<dbReference type="InterPro" id="IPR018649">
    <property type="entry name" value="SHOCT"/>
</dbReference>